<protein>
    <submittedName>
        <fullName evidence="3">Cysteine hydrolase</fullName>
    </submittedName>
</protein>
<dbReference type="EMBL" id="JABXYJ010000002">
    <property type="protein sequence ID" value="NVO76969.1"/>
    <property type="molecule type" value="Genomic_DNA"/>
</dbReference>
<accession>A0A850QCI5</accession>
<evidence type="ECO:0000313" key="4">
    <source>
        <dbReference type="Proteomes" id="UP000588051"/>
    </source>
</evidence>
<proteinExistence type="predicted"/>
<dbReference type="InterPro" id="IPR036380">
    <property type="entry name" value="Isochorismatase-like_sf"/>
</dbReference>
<keyword evidence="4" id="KW-1185">Reference proteome</keyword>
<dbReference type="CDD" id="cd01014">
    <property type="entry name" value="nicotinamidase_related"/>
    <property type="match status" value="1"/>
</dbReference>
<reference evidence="3 4" key="1">
    <citation type="submission" date="2020-06" db="EMBL/GenBank/DDBJ databases">
        <authorList>
            <person name="Qiu C."/>
            <person name="Liu Z."/>
        </authorList>
    </citation>
    <scope>NUCLEOTIDE SEQUENCE [LARGE SCALE GENOMIC DNA]</scope>
    <source>
        <strain evidence="3 4">EM 1</strain>
    </source>
</reference>
<gene>
    <name evidence="3" type="ORF">HV832_03860</name>
</gene>
<evidence type="ECO:0000256" key="1">
    <source>
        <dbReference type="ARBA" id="ARBA00022801"/>
    </source>
</evidence>
<sequence length="179" mass="19836">MKAALLVIDVQRGLFDGEPRSWQADAVVARINGLAERARHACVPVVFIQHETADGALTFGSEGWQLEQHLILEDGDTILRKTTPDSFLRTELHELLQKWKTDQLVICGYATEFCVDTTTRRAAGLGYPVILVSDAHTTHDKAHARAAEIWTHHNATLPEICSFGPMIQALPAERVVFGL</sequence>
<organism evidence="3 4">
    <name type="scientific">Undibacterium oligocarboniphilum</name>
    <dbReference type="NCBI Taxonomy" id="666702"/>
    <lineage>
        <taxon>Bacteria</taxon>
        <taxon>Pseudomonadati</taxon>
        <taxon>Pseudomonadota</taxon>
        <taxon>Betaproteobacteria</taxon>
        <taxon>Burkholderiales</taxon>
        <taxon>Oxalobacteraceae</taxon>
        <taxon>Undibacterium</taxon>
    </lineage>
</organism>
<dbReference type="RefSeq" id="WP_176802248.1">
    <property type="nucleotide sequence ID" value="NZ_JABXYJ010000002.1"/>
</dbReference>
<dbReference type="AlphaFoldDB" id="A0A850QCI5"/>
<evidence type="ECO:0000313" key="3">
    <source>
        <dbReference type="EMBL" id="NVO76969.1"/>
    </source>
</evidence>
<evidence type="ECO:0000259" key="2">
    <source>
        <dbReference type="Pfam" id="PF00857"/>
    </source>
</evidence>
<feature type="domain" description="Isochorismatase-like" evidence="2">
    <location>
        <begin position="3"/>
        <end position="147"/>
    </location>
</feature>
<dbReference type="InterPro" id="IPR050272">
    <property type="entry name" value="Isochorismatase-like_hydrls"/>
</dbReference>
<dbReference type="PANTHER" id="PTHR43540:SF14">
    <property type="entry name" value="ISOCHORISMATASE"/>
    <property type="match status" value="1"/>
</dbReference>
<dbReference type="PANTHER" id="PTHR43540">
    <property type="entry name" value="PEROXYUREIDOACRYLATE/UREIDOACRYLATE AMIDOHYDROLASE-RELATED"/>
    <property type="match status" value="1"/>
</dbReference>
<dbReference type="Pfam" id="PF00857">
    <property type="entry name" value="Isochorismatase"/>
    <property type="match status" value="1"/>
</dbReference>
<dbReference type="Proteomes" id="UP000588051">
    <property type="component" value="Unassembled WGS sequence"/>
</dbReference>
<keyword evidence="1 3" id="KW-0378">Hydrolase</keyword>
<dbReference type="Gene3D" id="3.40.50.850">
    <property type="entry name" value="Isochorismatase-like"/>
    <property type="match status" value="1"/>
</dbReference>
<name>A0A850QCI5_9BURK</name>
<comment type="caution">
    <text evidence="3">The sequence shown here is derived from an EMBL/GenBank/DDBJ whole genome shotgun (WGS) entry which is preliminary data.</text>
</comment>
<dbReference type="SUPFAM" id="SSF52499">
    <property type="entry name" value="Isochorismatase-like hydrolases"/>
    <property type="match status" value="1"/>
</dbReference>
<dbReference type="InterPro" id="IPR000868">
    <property type="entry name" value="Isochorismatase-like_dom"/>
</dbReference>
<dbReference type="GO" id="GO:0016787">
    <property type="term" value="F:hydrolase activity"/>
    <property type="evidence" value="ECO:0007669"/>
    <property type="project" value="UniProtKB-KW"/>
</dbReference>